<feature type="transmembrane region" description="Helical" evidence="2">
    <location>
        <begin position="12"/>
        <end position="34"/>
    </location>
</feature>
<evidence type="ECO:0000313" key="4">
    <source>
        <dbReference type="Proteomes" id="UP000028547"/>
    </source>
</evidence>
<dbReference type="RefSeq" id="WP_043413028.1">
    <property type="nucleotide sequence ID" value="NZ_JPMI01000390.1"/>
</dbReference>
<evidence type="ECO:0000256" key="2">
    <source>
        <dbReference type="SAM" id="Phobius"/>
    </source>
</evidence>
<proteinExistence type="predicted"/>
<organism evidence="3 4">
    <name type="scientific">Archangium violaceum Cb vi76</name>
    <dbReference type="NCBI Taxonomy" id="1406225"/>
    <lineage>
        <taxon>Bacteria</taxon>
        <taxon>Pseudomonadati</taxon>
        <taxon>Myxococcota</taxon>
        <taxon>Myxococcia</taxon>
        <taxon>Myxococcales</taxon>
        <taxon>Cystobacterineae</taxon>
        <taxon>Archangiaceae</taxon>
        <taxon>Archangium</taxon>
    </lineage>
</organism>
<evidence type="ECO:0000256" key="1">
    <source>
        <dbReference type="SAM" id="MobiDB-lite"/>
    </source>
</evidence>
<evidence type="ECO:0000313" key="3">
    <source>
        <dbReference type="EMBL" id="KFA87247.1"/>
    </source>
</evidence>
<dbReference type="NCBIfam" id="TIGR02532">
    <property type="entry name" value="IV_pilin_GFxxxE"/>
    <property type="match status" value="1"/>
</dbReference>
<accession>A0A084SFL2</accession>
<dbReference type="Proteomes" id="UP000028547">
    <property type="component" value="Unassembled WGS sequence"/>
</dbReference>
<keyword evidence="2" id="KW-0472">Membrane</keyword>
<gene>
    <name evidence="3" type="ORF">Q664_49175</name>
</gene>
<dbReference type="EMBL" id="JPMI01000390">
    <property type="protein sequence ID" value="KFA87247.1"/>
    <property type="molecule type" value="Genomic_DNA"/>
</dbReference>
<reference evidence="3 4" key="1">
    <citation type="submission" date="2014-07" db="EMBL/GenBank/DDBJ databases">
        <title>Draft Genome Sequence of Gephyronic Acid Producer, Cystobacter violaceus Strain Cb vi76.</title>
        <authorList>
            <person name="Stevens D.C."/>
            <person name="Young J."/>
            <person name="Carmichael R."/>
            <person name="Tan J."/>
            <person name="Taylor R.E."/>
        </authorList>
    </citation>
    <scope>NUCLEOTIDE SEQUENCE [LARGE SCALE GENOMIC DNA]</scope>
    <source>
        <strain evidence="3 4">Cb vi76</strain>
    </source>
</reference>
<keyword evidence="2" id="KW-0812">Transmembrane</keyword>
<comment type="caution">
    <text evidence="3">The sequence shown here is derived from an EMBL/GenBank/DDBJ whole genome shotgun (WGS) entry which is preliminary data.</text>
</comment>
<sequence>MRAPRRPRGFTLVELLVGTAIGALVLTGIGLVFVSQASQYQAHASRRAVQSSVRQAMGFMERHVRNAGYGVDPDRAILAYDSFDALGNTRGVGFPDGITVHARDLYFRRRATEVGTDFLRFDTELQRPLRKGEILLVLCPGAVRYAYVTVGETAPAKSFSVKLDTTPAPMDSPMGPPGALFRELDTLDGEACFHDTEPPVVVRVERSSFYVTAFDDDGDAATPGGTPYLMLHRGVDLNDDGTIDGEDATPIAVGIEQLQVAYILNTLGDTPPPLVGVNDDDVPWGETWHIATPELARPRMEDAYSSPRRLGSHPANIRQVRLTLVARSSRADTQRPGDDVLTPGAPSDGSSALPTSPPTWRPLENLGTTPARAFEPRGGGFSRAVLRGAIAPKNLLMRSQFTPVHLGGG</sequence>
<dbReference type="Pfam" id="PF07963">
    <property type="entry name" value="N_methyl"/>
    <property type="match status" value="1"/>
</dbReference>
<feature type="compositionally biased region" description="Basic and acidic residues" evidence="1">
    <location>
        <begin position="329"/>
        <end position="338"/>
    </location>
</feature>
<feature type="region of interest" description="Disordered" evidence="1">
    <location>
        <begin position="327"/>
        <end position="379"/>
    </location>
</feature>
<dbReference type="AlphaFoldDB" id="A0A084SFL2"/>
<evidence type="ECO:0008006" key="5">
    <source>
        <dbReference type="Google" id="ProtNLM"/>
    </source>
</evidence>
<dbReference type="InterPro" id="IPR012902">
    <property type="entry name" value="N_methyl_site"/>
</dbReference>
<keyword evidence="2" id="KW-1133">Transmembrane helix</keyword>
<protein>
    <recommendedName>
        <fullName evidence="5">Prepilin-type N-terminal cleavage/methylation domain-containing protein</fullName>
    </recommendedName>
</protein>
<name>A0A084SFL2_9BACT</name>
<dbReference type="PROSITE" id="PS00409">
    <property type="entry name" value="PROKAR_NTER_METHYL"/>
    <property type="match status" value="1"/>
</dbReference>